<dbReference type="PANTHER" id="PTHR43028">
    <property type="entry name" value="3'(2'),5'-BISPHOSPHATE NUCLEOTIDASE 1"/>
    <property type="match status" value="1"/>
</dbReference>
<name>A0A1P8EHT4_9GAMM</name>
<keyword evidence="4" id="KW-1003">Cell membrane</keyword>
<dbReference type="GO" id="GO:0000287">
    <property type="term" value="F:magnesium ion binding"/>
    <property type="evidence" value="ECO:0007669"/>
    <property type="project" value="UniProtKB-UniRule"/>
</dbReference>
<dbReference type="GO" id="GO:0000103">
    <property type="term" value="P:sulfate assimilation"/>
    <property type="evidence" value="ECO:0007669"/>
    <property type="project" value="TreeGrafter"/>
</dbReference>
<dbReference type="KEGG" id="asol:BEN76_07005"/>
<keyword evidence="4" id="KW-0472">Membrane</keyword>
<comment type="catalytic activity">
    <reaction evidence="1 4">
        <text>adenosine 3',5'-bisphosphate + H2O = AMP + phosphate</text>
        <dbReference type="Rhea" id="RHEA:10040"/>
        <dbReference type="ChEBI" id="CHEBI:15377"/>
        <dbReference type="ChEBI" id="CHEBI:43474"/>
        <dbReference type="ChEBI" id="CHEBI:58343"/>
        <dbReference type="ChEBI" id="CHEBI:456215"/>
        <dbReference type="EC" id="3.1.3.7"/>
    </reaction>
</comment>
<feature type="binding site" evidence="4">
    <location>
        <position position="96"/>
    </location>
    <ligand>
        <name>Mg(2+)</name>
        <dbReference type="ChEBI" id="CHEBI:18420"/>
        <label>1</label>
    </ligand>
</feature>
<feature type="binding site" evidence="4">
    <location>
        <begin position="98"/>
        <end position="101"/>
    </location>
    <ligand>
        <name>substrate</name>
    </ligand>
</feature>
<feature type="binding site" evidence="4">
    <location>
        <position position="96"/>
    </location>
    <ligand>
        <name>Mg(2+)</name>
        <dbReference type="ChEBI" id="CHEBI:18420"/>
        <label>2</label>
    </ligand>
</feature>
<dbReference type="CDD" id="cd01638">
    <property type="entry name" value="CysQ"/>
    <property type="match status" value="1"/>
</dbReference>
<dbReference type="EC" id="3.1.3.7" evidence="4"/>
<keyword evidence="2 4" id="KW-0479">Metal-binding</keyword>
<comment type="cofactor">
    <cofactor evidence="4 5">
        <name>Mg(2+)</name>
        <dbReference type="ChEBI" id="CHEBI:18420"/>
    </cofactor>
</comment>
<feature type="binding site" evidence="5">
    <location>
        <position position="227"/>
    </location>
    <ligand>
        <name>Mg(2+)</name>
        <dbReference type="ChEBI" id="CHEBI:18420"/>
        <label>1</label>
        <note>catalytic</note>
    </ligand>
</feature>
<feature type="binding site" evidence="4">
    <location>
        <position position="227"/>
    </location>
    <ligand>
        <name>substrate</name>
    </ligand>
</feature>
<protein>
    <recommendedName>
        <fullName evidence="4">3'(2'),5'-bisphosphate nucleotidase CysQ</fullName>
        <ecNumber evidence="4">3.1.3.7</ecNumber>
    </recommendedName>
    <alternativeName>
        <fullName evidence="4">3'(2'),5-bisphosphonucleoside 3'(2')-phosphohydrolase</fullName>
    </alternativeName>
    <alternativeName>
        <fullName evidence="4">3'-phosphoadenosine 5'-phosphate phosphatase</fullName>
        <shortName evidence="4">PAP phosphatase</shortName>
    </alternativeName>
</protein>
<dbReference type="AlphaFoldDB" id="A0A1P8EHT4"/>
<dbReference type="Pfam" id="PF00459">
    <property type="entry name" value="Inositol_P"/>
    <property type="match status" value="1"/>
</dbReference>
<dbReference type="RefSeq" id="WP_076032691.1">
    <property type="nucleotide sequence ID" value="NZ_BKXY01000010.1"/>
</dbReference>
<feature type="binding site" evidence="4">
    <location>
        <position position="99"/>
    </location>
    <ligand>
        <name>Mg(2+)</name>
        <dbReference type="ChEBI" id="CHEBI:18420"/>
        <label>2</label>
    </ligand>
</feature>
<dbReference type="Gene3D" id="3.40.190.80">
    <property type="match status" value="1"/>
</dbReference>
<keyword evidence="3 4" id="KW-0460">Magnesium</keyword>
<sequence length="286" mass="33043">MFVISDPVSHDPLLLKILDILAHASEILVQEFDTYASGKVFKIDRKEDTSPVTQADLRVNQYITEELAKLEPFYPVLSEESESVQRSEWKSFWMLDPLDGTKEFLHKRQEFTINLSLVCGDKTNFSALVVPCKGVVYLGYLDQHPYKYEFQSKRWWRYQADSDQHSNVIRVGLSHNNKNDQYQQLMTYLEQHYTVERLEAGSAYKFCLMLEGEIDLYPRFHPTSEWDTSAGQGLLESIGGGLVSLKGLPFKYNVRDTLLNKGFLAFASPKYEKLAKDLLSHMDNYN</sequence>
<feature type="binding site" evidence="5">
    <location>
        <position position="79"/>
    </location>
    <ligand>
        <name>Mg(2+)</name>
        <dbReference type="ChEBI" id="CHEBI:18420"/>
        <label>1</label>
        <note>catalytic</note>
    </ligand>
</feature>
<evidence type="ECO:0000256" key="4">
    <source>
        <dbReference type="HAMAP-Rule" id="MF_02095"/>
    </source>
</evidence>
<accession>A0A1P8EHT4</accession>
<comment type="subcellular location">
    <subcellularLocation>
        <location evidence="4">Cell inner membrane</location>
        <topology evidence="4">Peripheral membrane protein</topology>
        <orientation evidence="4">Cytoplasmic side</orientation>
    </subcellularLocation>
</comment>
<dbReference type="InterPro" id="IPR020583">
    <property type="entry name" value="Inositol_monoP_metal-BS"/>
</dbReference>
<dbReference type="InterPro" id="IPR000760">
    <property type="entry name" value="Inositol_monophosphatase-like"/>
</dbReference>
<dbReference type="PRINTS" id="PR00377">
    <property type="entry name" value="IMPHPHTASES"/>
</dbReference>
<evidence type="ECO:0000256" key="2">
    <source>
        <dbReference type="ARBA" id="ARBA00022723"/>
    </source>
</evidence>
<proteinExistence type="inferred from homology"/>
<dbReference type="SUPFAM" id="SSF56655">
    <property type="entry name" value="Carbohydrate phosphatase"/>
    <property type="match status" value="1"/>
</dbReference>
<dbReference type="GO" id="GO:0005886">
    <property type="term" value="C:plasma membrane"/>
    <property type="evidence" value="ECO:0007669"/>
    <property type="project" value="UniProtKB-SubCell"/>
</dbReference>
<feature type="binding site" evidence="4">
    <location>
        <position position="98"/>
    </location>
    <ligand>
        <name>Mg(2+)</name>
        <dbReference type="ChEBI" id="CHEBI:18420"/>
        <label>1</label>
    </ligand>
</feature>
<feature type="binding site" evidence="4">
    <location>
        <position position="79"/>
    </location>
    <ligand>
        <name>Mg(2+)</name>
        <dbReference type="ChEBI" id="CHEBI:18420"/>
        <label>1</label>
    </ligand>
</feature>
<dbReference type="eggNOG" id="COG1218">
    <property type="taxonomic scope" value="Bacteria"/>
</dbReference>
<comment type="similarity">
    <text evidence="4">Belongs to the inositol monophosphatase superfamily. CysQ family.</text>
</comment>
<organism evidence="6 7">
    <name type="scientific">Acinetobacter soli</name>
    <dbReference type="NCBI Taxonomy" id="487316"/>
    <lineage>
        <taxon>Bacteria</taxon>
        <taxon>Pseudomonadati</taxon>
        <taxon>Pseudomonadota</taxon>
        <taxon>Gammaproteobacteria</taxon>
        <taxon>Moraxellales</taxon>
        <taxon>Moraxellaceae</taxon>
        <taxon>Acinetobacter</taxon>
    </lineage>
</organism>
<comment type="function">
    <text evidence="4">Converts adenosine-3',5'-bisphosphate (PAP) to AMP.</text>
</comment>
<feature type="binding site" evidence="5">
    <location>
        <position position="99"/>
    </location>
    <ligand>
        <name>Mg(2+)</name>
        <dbReference type="ChEBI" id="CHEBI:18420"/>
        <label>1</label>
        <note>catalytic</note>
    </ligand>
</feature>
<dbReference type="PANTHER" id="PTHR43028:SF5">
    <property type="entry name" value="3'(2'),5'-BISPHOSPHATE NUCLEOTIDASE 1"/>
    <property type="match status" value="1"/>
</dbReference>
<dbReference type="GO" id="GO:0050427">
    <property type="term" value="P:3'-phosphoadenosine 5'-phosphosulfate metabolic process"/>
    <property type="evidence" value="ECO:0007669"/>
    <property type="project" value="TreeGrafter"/>
</dbReference>
<dbReference type="InterPro" id="IPR050725">
    <property type="entry name" value="CysQ/Inositol_MonoPase"/>
</dbReference>
<evidence type="ECO:0000313" key="6">
    <source>
        <dbReference type="EMBL" id="APV35781.1"/>
    </source>
</evidence>
<dbReference type="Proteomes" id="UP000185674">
    <property type="component" value="Chromosome"/>
</dbReference>
<dbReference type="EMBL" id="CP016896">
    <property type="protein sequence ID" value="APV35781.1"/>
    <property type="molecule type" value="Genomic_DNA"/>
</dbReference>
<dbReference type="Gene3D" id="3.30.540.10">
    <property type="entry name" value="Fructose-1,6-Bisphosphatase, subunit A, domain 1"/>
    <property type="match status" value="1"/>
</dbReference>
<evidence type="ECO:0000256" key="5">
    <source>
        <dbReference type="PIRSR" id="PIRSR600760-2"/>
    </source>
</evidence>
<feature type="binding site" evidence="4">
    <location>
        <position position="79"/>
    </location>
    <ligand>
        <name>substrate</name>
    </ligand>
</feature>
<keyword evidence="4" id="KW-0378">Hydrolase</keyword>
<feature type="binding site" evidence="5">
    <location>
        <position position="96"/>
    </location>
    <ligand>
        <name>Mg(2+)</name>
        <dbReference type="ChEBI" id="CHEBI:18420"/>
        <label>1</label>
        <note>catalytic</note>
    </ligand>
</feature>
<feature type="binding site" evidence="5">
    <location>
        <position position="98"/>
    </location>
    <ligand>
        <name>Mg(2+)</name>
        <dbReference type="ChEBI" id="CHEBI:18420"/>
        <label>1</label>
        <note>catalytic</note>
    </ligand>
</feature>
<evidence type="ECO:0000313" key="7">
    <source>
        <dbReference type="Proteomes" id="UP000185674"/>
    </source>
</evidence>
<dbReference type="PROSITE" id="PS00629">
    <property type="entry name" value="IMP_1"/>
    <property type="match status" value="1"/>
</dbReference>
<dbReference type="STRING" id="487316.BEN76_07005"/>
<evidence type="ECO:0000256" key="1">
    <source>
        <dbReference type="ARBA" id="ARBA00001625"/>
    </source>
</evidence>
<gene>
    <name evidence="4" type="primary">cysQ</name>
    <name evidence="6" type="ORF">BEN76_07005</name>
</gene>
<evidence type="ECO:0000256" key="3">
    <source>
        <dbReference type="ARBA" id="ARBA00022842"/>
    </source>
</evidence>
<dbReference type="GO" id="GO:0008441">
    <property type="term" value="F:3'(2'),5'-bisphosphate nucleotidase activity"/>
    <property type="evidence" value="ECO:0007669"/>
    <property type="project" value="UniProtKB-UniRule"/>
</dbReference>
<feature type="binding site" evidence="4">
    <location>
        <position position="227"/>
    </location>
    <ligand>
        <name>Mg(2+)</name>
        <dbReference type="ChEBI" id="CHEBI:18420"/>
        <label>2</label>
    </ligand>
</feature>
<dbReference type="InterPro" id="IPR006240">
    <property type="entry name" value="CysQ"/>
</dbReference>
<keyword evidence="4" id="KW-0997">Cell inner membrane</keyword>
<reference evidence="6 7" key="1">
    <citation type="submission" date="2016-08" db="EMBL/GenBank/DDBJ databases">
        <title>Complete genome sequence of Acinetobacter baylyi strain GFJ2.</title>
        <authorList>
            <person name="Tabata M."/>
            <person name="Kuboki S."/>
            <person name="Gibu N."/>
            <person name="Kinouchi Y."/>
            <person name="Vangnai A."/>
            <person name="Kasai D."/>
            <person name="Fukuda M."/>
        </authorList>
    </citation>
    <scope>NUCLEOTIDE SEQUENCE [LARGE SCALE GENOMIC DNA]</scope>
    <source>
        <strain evidence="6 7">GFJ2</strain>
    </source>
</reference>
<dbReference type="HAMAP" id="MF_02095">
    <property type="entry name" value="CysQ"/>
    <property type="match status" value="1"/>
</dbReference>